<dbReference type="GO" id="GO:0006367">
    <property type="term" value="P:transcription initiation at RNA polymerase II promoter"/>
    <property type="evidence" value="ECO:0007669"/>
    <property type="project" value="InterPro"/>
</dbReference>
<dbReference type="EMBL" id="CP054534">
    <property type="protein sequence ID" value="QSL64748.1"/>
    <property type="molecule type" value="Genomic_DNA"/>
</dbReference>
<dbReference type="InterPro" id="IPR013083">
    <property type="entry name" value="Znf_RING/FYVE/PHD"/>
</dbReference>
<name>A0A899G072_9ASCO</name>
<dbReference type="Proteomes" id="UP000663699">
    <property type="component" value="Chromosome 3"/>
</dbReference>
<reference evidence="5" key="1">
    <citation type="submission" date="2020-06" db="EMBL/GenBank/DDBJ databases">
        <title>Genomes of multiple members of Pneumocystis genus reveal paths to human pathogen Pneumocystis jirovecii.</title>
        <authorList>
            <person name="Cisse O.H."/>
            <person name="Ma L."/>
            <person name="Dekker J."/>
            <person name="Khil P."/>
            <person name="Jo J."/>
            <person name="Brenchley J."/>
            <person name="Blair R."/>
            <person name="Pahar B."/>
            <person name="Chabe M."/>
            <person name="Van Rompay K.A."/>
            <person name="Keesler R."/>
            <person name="Sukura A."/>
            <person name="Hirsch V."/>
            <person name="Kutty G."/>
            <person name="Liu Y."/>
            <person name="Peng L."/>
            <person name="Chen J."/>
            <person name="Song J."/>
            <person name="Weissenbacher-Lang C."/>
            <person name="Xu J."/>
            <person name="Upham N.S."/>
            <person name="Stajich J.E."/>
            <person name="Cuomo C.A."/>
            <person name="Cushion M.T."/>
            <person name="Kovacs J.A."/>
        </authorList>
    </citation>
    <scope>NUCLEOTIDE SEQUENCE</scope>
    <source>
        <strain evidence="5">2A</strain>
    </source>
</reference>
<dbReference type="OrthoDB" id="361102at2759"/>
<proteinExistence type="inferred from homology"/>
<evidence type="ECO:0000313" key="6">
    <source>
        <dbReference type="Proteomes" id="UP000663699"/>
    </source>
</evidence>
<dbReference type="PROSITE" id="PS51344">
    <property type="entry name" value="HTH_TFE_IIE"/>
    <property type="match status" value="1"/>
</dbReference>
<evidence type="ECO:0000259" key="4">
    <source>
        <dbReference type="PROSITE" id="PS51344"/>
    </source>
</evidence>
<keyword evidence="3" id="KW-0804">Transcription</keyword>
<keyword evidence="2" id="KW-0805">Transcription regulation</keyword>
<evidence type="ECO:0000313" key="5">
    <source>
        <dbReference type="EMBL" id="QSL64748.1"/>
    </source>
</evidence>
<dbReference type="Gene3D" id="3.30.40.10">
    <property type="entry name" value="Zinc/RING finger domain, C3HC4 (zinc finger)"/>
    <property type="match status" value="1"/>
</dbReference>
<evidence type="ECO:0000256" key="3">
    <source>
        <dbReference type="ARBA" id="ARBA00023163"/>
    </source>
</evidence>
<dbReference type="PANTHER" id="PTHR13097">
    <property type="entry name" value="TRANSCRIPTION INITIATION FACTOR IIE, ALPHA SUBUNIT"/>
    <property type="match status" value="1"/>
</dbReference>
<feature type="domain" description="HTH TFE/IIEalpha-type" evidence="4">
    <location>
        <begin position="9"/>
        <end position="101"/>
    </location>
</feature>
<keyword evidence="6" id="KW-1185">Reference proteome</keyword>
<dbReference type="GO" id="GO:0005673">
    <property type="term" value="C:transcription factor TFIIE complex"/>
    <property type="evidence" value="ECO:0007669"/>
    <property type="project" value="TreeGrafter"/>
</dbReference>
<dbReference type="InterPro" id="IPR017919">
    <property type="entry name" value="TFIIE/TFIIEa_HTH"/>
</dbReference>
<accession>A0A899G072</accession>
<evidence type="ECO:0000256" key="2">
    <source>
        <dbReference type="ARBA" id="ARBA00023015"/>
    </source>
</evidence>
<protein>
    <recommendedName>
        <fullName evidence="4">HTH TFE/IIEalpha-type domain-containing protein</fullName>
    </recommendedName>
</protein>
<organism evidence="5 6">
    <name type="scientific">Pneumocystis wakefieldiae</name>
    <dbReference type="NCBI Taxonomy" id="38082"/>
    <lineage>
        <taxon>Eukaryota</taxon>
        <taxon>Fungi</taxon>
        <taxon>Dikarya</taxon>
        <taxon>Ascomycota</taxon>
        <taxon>Taphrinomycotina</taxon>
        <taxon>Pneumocystomycetes</taxon>
        <taxon>Pneumocystaceae</taxon>
        <taxon>Pneumocystis</taxon>
    </lineage>
</organism>
<dbReference type="Pfam" id="PF02002">
    <property type="entry name" value="TFIIE_alpha"/>
    <property type="match status" value="1"/>
</dbReference>
<gene>
    <name evidence="5" type="ORF">MERGE_002050</name>
</gene>
<dbReference type="PANTHER" id="PTHR13097:SF7">
    <property type="entry name" value="GENERAL TRANSCRIPTION FACTOR IIE SUBUNIT 1"/>
    <property type="match status" value="1"/>
</dbReference>
<dbReference type="InterPro" id="IPR039997">
    <property type="entry name" value="TFE"/>
</dbReference>
<dbReference type="SUPFAM" id="SSF57783">
    <property type="entry name" value="Zinc beta-ribbon"/>
    <property type="match status" value="1"/>
</dbReference>
<comment type="similarity">
    <text evidence="1">Belongs to the TFIIE alpha subunit family.</text>
</comment>
<evidence type="ECO:0000256" key="1">
    <source>
        <dbReference type="ARBA" id="ARBA00008947"/>
    </source>
</evidence>
<dbReference type="InterPro" id="IPR002853">
    <property type="entry name" value="TFIIE_asu"/>
</dbReference>
<sequence length="370" mass="42580">MSNPELKVIHRLIRRVGCAFYGVKDRILLDALLKHSILRDDHLSMIMDLQLKEIRKICVGLKENRMIDEYHSRMETREGHSRPNGRTYYYINYRSTIDVIKWKIHKLVKTVGDRMTKDYDTKGYICPVCMRQYTSLDAVSLVSPDAMSFLCTDCGAALNDNEESFEVKDGQERLSLLMSQMSKIISSLKEVDEIVVPENTFITAIANAIPPDLDSIRSSEYLELTPMNTPTASTVFHSNTAEPSILIDFDMEPKSMTKDFDKKEKQVSLTENDLSIWHSQSTIVNDFTDTDNLYKNINSIDFVDFQNNGLKDNVSKKEKPEAIENVETEDLDCDDFNNDFEDLDDIEIGSFSNDYLELQKRYHDTNGLKK</sequence>
<dbReference type="InterPro" id="IPR024550">
    <property type="entry name" value="TFIIEa/SarR/Rpc3_HTH_dom"/>
</dbReference>
<dbReference type="AlphaFoldDB" id="A0A899G072"/>
<dbReference type="SMART" id="SM00531">
    <property type="entry name" value="TFIIE"/>
    <property type="match status" value="1"/>
</dbReference>